<evidence type="ECO:0000313" key="2">
    <source>
        <dbReference type="Proteomes" id="UP000236291"/>
    </source>
</evidence>
<protein>
    <submittedName>
        <fullName evidence="1">Uncharacterized protein</fullName>
    </submittedName>
</protein>
<reference evidence="1 2" key="1">
    <citation type="journal article" date="2014" name="Am. J. Bot.">
        <title>Genome assembly and annotation for red clover (Trifolium pratense; Fabaceae).</title>
        <authorList>
            <person name="Istvanek J."/>
            <person name="Jaros M."/>
            <person name="Krenek A."/>
            <person name="Repkova J."/>
        </authorList>
    </citation>
    <scope>NUCLEOTIDE SEQUENCE [LARGE SCALE GENOMIC DNA]</scope>
    <source>
        <strain evidence="2">cv. Tatra</strain>
        <tissue evidence="1">Young leaves</tissue>
    </source>
</reference>
<proteinExistence type="predicted"/>
<accession>A0A2K3KVE5</accession>
<name>A0A2K3KVE5_TRIPR</name>
<reference evidence="1 2" key="2">
    <citation type="journal article" date="2017" name="Front. Plant Sci.">
        <title>Gene Classification and Mining of Molecular Markers Useful in Red Clover (Trifolium pratense) Breeding.</title>
        <authorList>
            <person name="Istvanek J."/>
            <person name="Dluhosova J."/>
            <person name="Dluhos P."/>
            <person name="Patkova L."/>
            <person name="Nedelnik J."/>
            <person name="Repkova J."/>
        </authorList>
    </citation>
    <scope>NUCLEOTIDE SEQUENCE [LARGE SCALE GENOMIC DNA]</scope>
    <source>
        <strain evidence="2">cv. Tatra</strain>
        <tissue evidence="1">Young leaves</tissue>
    </source>
</reference>
<gene>
    <name evidence="1" type="ORF">L195_g057209</name>
</gene>
<organism evidence="1 2">
    <name type="scientific">Trifolium pratense</name>
    <name type="common">Red clover</name>
    <dbReference type="NCBI Taxonomy" id="57577"/>
    <lineage>
        <taxon>Eukaryota</taxon>
        <taxon>Viridiplantae</taxon>
        <taxon>Streptophyta</taxon>
        <taxon>Embryophyta</taxon>
        <taxon>Tracheophyta</taxon>
        <taxon>Spermatophyta</taxon>
        <taxon>Magnoliopsida</taxon>
        <taxon>eudicotyledons</taxon>
        <taxon>Gunneridae</taxon>
        <taxon>Pentapetalae</taxon>
        <taxon>rosids</taxon>
        <taxon>fabids</taxon>
        <taxon>Fabales</taxon>
        <taxon>Fabaceae</taxon>
        <taxon>Papilionoideae</taxon>
        <taxon>50 kb inversion clade</taxon>
        <taxon>NPAAA clade</taxon>
        <taxon>Hologalegina</taxon>
        <taxon>IRL clade</taxon>
        <taxon>Trifolieae</taxon>
        <taxon>Trifolium</taxon>
    </lineage>
</organism>
<sequence length="46" mass="4970">SLGLEDHIDGDPMWFDLGLEGLQIQSRIDAHALGSAAHAEPTDKLE</sequence>
<dbReference type="AlphaFoldDB" id="A0A2K3KVE5"/>
<feature type="non-terminal residue" evidence="1">
    <location>
        <position position="1"/>
    </location>
</feature>
<dbReference type="EMBL" id="ASHM01112077">
    <property type="protein sequence ID" value="PNX70255.1"/>
    <property type="molecule type" value="Genomic_DNA"/>
</dbReference>
<evidence type="ECO:0000313" key="1">
    <source>
        <dbReference type="EMBL" id="PNX70255.1"/>
    </source>
</evidence>
<comment type="caution">
    <text evidence="1">The sequence shown here is derived from an EMBL/GenBank/DDBJ whole genome shotgun (WGS) entry which is preliminary data.</text>
</comment>
<dbReference type="Proteomes" id="UP000236291">
    <property type="component" value="Unassembled WGS sequence"/>
</dbReference>